<reference evidence="2 3" key="1">
    <citation type="submission" date="2016-03" db="EMBL/GenBank/DDBJ databases">
        <authorList>
            <person name="Ploux O."/>
        </authorList>
    </citation>
    <scope>NUCLEOTIDE SEQUENCE [LARGE SCALE GENOMIC DNA]</scope>
    <source>
        <strain evidence="2 3">UAMH 11012</strain>
    </source>
</reference>
<dbReference type="OrthoDB" id="443402at2759"/>
<name>A0A1L7X434_9HELO</name>
<feature type="region of interest" description="Disordered" evidence="1">
    <location>
        <begin position="368"/>
        <end position="396"/>
    </location>
</feature>
<sequence>MAMPVKWAKLYSKAAGSAITLLVDGLDEFDDDHEDLARLLTSSIDLGLSSIKFCVPSRPLMVFKDTFDAHPQLQLQNLTFNDIERYTEDKFNENTAYRRLKRQESDQGEKLIREIVKKADDLWNRLRSLLEDLELLYEHLMHRIEPIYRVWASKALQVTRAVHEMGTKTRPKAAIITDSLSVDDGFDGDVGLNLLELYLAVNGESIDRGTFCSLSPEAIIAKCQQTEVHLTARNMNLGAGGPGMADLRSEATNILVYASYADADTESHALQTRFLDETDDLMTKYTFYGNQWFRHMEHMPLAEGMVLSFKDFALFLLPTLLLEQRTQCYVWFGMSLDPSADIVSMLLKLGAEVKKENWGKLGDLELTRTPSSSRLSNPKPLRTQMWTPQRGDEKTR</sequence>
<dbReference type="EMBL" id="FJOG01000014">
    <property type="protein sequence ID" value="CZR59776.1"/>
    <property type="molecule type" value="Genomic_DNA"/>
</dbReference>
<evidence type="ECO:0008006" key="4">
    <source>
        <dbReference type="Google" id="ProtNLM"/>
    </source>
</evidence>
<evidence type="ECO:0000313" key="2">
    <source>
        <dbReference type="EMBL" id="CZR59776.1"/>
    </source>
</evidence>
<dbReference type="PANTHER" id="PTHR10039">
    <property type="entry name" value="AMELOGENIN"/>
    <property type="match status" value="1"/>
</dbReference>
<dbReference type="Proteomes" id="UP000184330">
    <property type="component" value="Unassembled WGS sequence"/>
</dbReference>
<evidence type="ECO:0000256" key="1">
    <source>
        <dbReference type="SAM" id="MobiDB-lite"/>
    </source>
</evidence>
<dbReference type="AlphaFoldDB" id="A0A1L7X434"/>
<accession>A0A1L7X434</accession>
<organism evidence="2 3">
    <name type="scientific">Phialocephala subalpina</name>
    <dbReference type="NCBI Taxonomy" id="576137"/>
    <lineage>
        <taxon>Eukaryota</taxon>
        <taxon>Fungi</taxon>
        <taxon>Dikarya</taxon>
        <taxon>Ascomycota</taxon>
        <taxon>Pezizomycotina</taxon>
        <taxon>Leotiomycetes</taxon>
        <taxon>Helotiales</taxon>
        <taxon>Mollisiaceae</taxon>
        <taxon>Phialocephala</taxon>
        <taxon>Phialocephala fortinii species complex</taxon>
    </lineage>
</organism>
<gene>
    <name evidence="2" type="ORF">PAC_09670</name>
</gene>
<evidence type="ECO:0000313" key="3">
    <source>
        <dbReference type="Proteomes" id="UP000184330"/>
    </source>
</evidence>
<proteinExistence type="predicted"/>
<dbReference type="PANTHER" id="PTHR10039:SF5">
    <property type="entry name" value="NACHT DOMAIN-CONTAINING PROTEIN"/>
    <property type="match status" value="1"/>
</dbReference>
<protein>
    <recommendedName>
        <fullName evidence="4">NACHT domain-containing protein</fullName>
    </recommendedName>
</protein>
<keyword evidence="3" id="KW-1185">Reference proteome</keyword>